<dbReference type="GeneID" id="54330049"/>
<feature type="compositionally biased region" description="Basic and acidic residues" evidence="1">
    <location>
        <begin position="263"/>
        <end position="282"/>
    </location>
</feature>
<dbReference type="Proteomes" id="UP000324241">
    <property type="component" value="Unassembled WGS sequence"/>
</dbReference>
<evidence type="ECO:0000313" key="2">
    <source>
        <dbReference type="EMBL" id="KAA8645926.1"/>
    </source>
</evidence>
<name>A0A5M9MJ81_9EURO</name>
<dbReference type="VEuPathDB" id="FungiDB:EYZ11_002506"/>
<dbReference type="OrthoDB" id="4225223at2759"/>
<dbReference type="AlphaFoldDB" id="A0A5M9MJ81"/>
<dbReference type="EMBL" id="QUQM01000007">
    <property type="protein sequence ID" value="KAA8645926.1"/>
    <property type="molecule type" value="Genomic_DNA"/>
</dbReference>
<proteinExistence type="predicted"/>
<gene>
    <name evidence="2" type="ORF">ATNIH1004_007347</name>
</gene>
<evidence type="ECO:0000256" key="1">
    <source>
        <dbReference type="SAM" id="MobiDB-lite"/>
    </source>
</evidence>
<comment type="caution">
    <text evidence="2">The sequence shown here is derived from an EMBL/GenBank/DDBJ whole genome shotgun (WGS) entry which is preliminary data.</text>
</comment>
<feature type="region of interest" description="Disordered" evidence="1">
    <location>
        <begin position="1"/>
        <end position="137"/>
    </location>
</feature>
<accession>A0A5M9MJ81</accession>
<feature type="region of interest" description="Disordered" evidence="1">
    <location>
        <begin position="351"/>
        <end position="380"/>
    </location>
</feature>
<feature type="region of interest" description="Disordered" evidence="1">
    <location>
        <begin position="220"/>
        <end position="296"/>
    </location>
</feature>
<sequence>MHTMPSPTFAISRQAPPVRPSRSLEGMERVIPPESPVRPALKLDKPLPELPQKPLPATPSMEASTAWSDDSSLSDSFDSRRQSTVSTESYPVVVRSPSDDLAELVDHPPIPSLGRSSPIEPYEKPRPSPVAFSSQYLPWTPNRPRPNHYFREKKWDFFPELAIPSELPPTLPRFPPSCKPLKKDARGLNLVPFDFAKKSSPADRGGLTLAHDMRNSIRSYVQRRISKHSVDKEKSRRKRRPVTAPECTRKDHPTPRAPSSNYSDRDSIASRKTEPQESERPKRLSGSTRSSACEQAKKPLALEPIAFQRRRQLAVPISPYQKYGATIWDKSGREKRISYRQTQNVRFPRYQKRSSTPKPGLVMTDNTPPLSPRQRSPLPQNTRDCMRALQDRTSLVLVALEEAKQRVVQARIDRKRMQLKSQIRVVGPVSPHNANARVDPWI</sequence>
<protein>
    <submittedName>
        <fullName evidence="2">Uncharacterized protein</fullName>
    </submittedName>
</protein>
<feature type="compositionally biased region" description="Pro residues" evidence="1">
    <location>
        <begin position="48"/>
        <end position="57"/>
    </location>
</feature>
<evidence type="ECO:0000313" key="3">
    <source>
        <dbReference type="Proteomes" id="UP000324241"/>
    </source>
</evidence>
<organism evidence="2 3">
    <name type="scientific">Aspergillus tanneri</name>
    <dbReference type="NCBI Taxonomy" id="1220188"/>
    <lineage>
        <taxon>Eukaryota</taxon>
        <taxon>Fungi</taxon>
        <taxon>Dikarya</taxon>
        <taxon>Ascomycota</taxon>
        <taxon>Pezizomycotina</taxon>
        <taxon>Eurotiomycetes</taxon>
        <taxon>Eurotiomycetidae</taxon>
        <taxon>Eurotiales</taxon>
        <taxon>Aspergillaceae</taxon>
        <taxon>Aspergillus</taxon>
        <taxon>Aspergillus subgen. Circumdati</taxon>
    </lineage>
</organism>
<feature type="compositionally biased region" description="Polar residues" evidence="1">
    <location>
        <begin position="1"/>
        <end position="11"/>
    </location>
</feature>
<dbReference type="RefSeq" id="XP_033425287.1">
    <property type="nucleotide sequence ID" value="XM_033571972.1"/>
</dbReference>
<reference evidence="2 3" key="1">
    <citation type="submission" date="2019-08" db="EMBL/GenBank/DDBJ databases">
        <title>The genome sequence of a newly discovered highly antifungal drug resistant Aspergillus species, Aspergillus tanneri NIH 1004.</title>
        <authorList>
            <person name="Mounaud S."/>
            <person name="Singh I."/>
            <person name="Joardar V."/>
            <person name="Pakala S."/>
            <person name="Pakala S."/>
            <person name="Venepally P."/>
            <person name="Chung J.K."/>
            <person name="Losada L."/>
            <person name="Nierman W.C."/>
        </authorList>
    </citation>
    <scope>NUCLEOTIDE SEQUENCE [LARGE SCALE GENOMIC DNA]</scope>
    <source>
        <strain evidence="2 3">NIH1004</strain>
    </source>
</reference>